<dbReference type="PANTHER" id="PTHR43065">
    <property type="entry name" value="SENSOR HISTIDINE KINASE"/>
    <property type="match status" value="1"/>
</dbReference>
<keyword evidence="9" id="KW-0812">Transmembrane</keyword>
<evidence type="ECO:0000256" key="7">
    <source>
        <dbReference type="ARBA" id="ARBA00022840"/>
    </source>
</evidence>
<evidence type="ECO:0000259" key="12">
    <source>
        <dbReference type="PROSITE" id="PS50112"/>
    </source>
</evidence>
<feature type="chain" id="PRO_5005799618" description="histidine kinase" evidence="10">
    <location>
        <begin position="24"/>
        <end position="711"/>
    </location>
</feature>
<feature type="domain" description="PAC" evidence="13">
    <location>
        <begin position="416"/>
        <end position="474"/>
    </location>
</feature>
<evidence type="ECO:0000256" key="3">
    <source>
        <dbReference type="ARBA" id="ARBA00022553"/>
    </source>
</evidence>
<dbReference type="InterPro" id="IPR003661">
    <property type="entry name" value="HisK_dim/P_dom"/>
</dbReference>
<evidence type="ECO:0000256" key="1">
    <source>
        <dbReference type="ARBA" id="ARBA00000085"/>
    </source>
</evidence>
<dbReference type="EC" id="2.7.13.3" evidence="2"/>
<dbReference type="Gene3D" id="3.30.565.10">
    <property type="entry name" value="Histidine kinase-like ATPase, C-terminal domain"/>
    <property type="match status" value="1"/>
</dbReference>
<dbReference type="GO" id="GO:0005524">
    <property type="term" value="F:ATP binding"/>
    <property type="evidence" value="ECO:0007669"/>
    <property type="project" value="UniProtKB-KW"/>
</dbReference>
<evidence type="ECO:0000259" key="11">
    <source>
        <dbReference type="PROSITE" id="PS50109"/>
    </source>
</evidence>
<dbReference type="PRINTS" id="PR00344">
    <property type="entry name" value="BCTRLSENSOR"/>
</dbReference>
<evidence type="ECO:0000256" key="6">
    <source>
        <dbReference type="ARBA" id="ARBA00022777"/>
    </source>
</evidence>
<keyword evidence="3" id="KW-0597">Phosphoprotein</keyword>
<evidence type="ECO:0000256" key="9">
    <source>
        <dbReference type="SAM" id="Phobius"/>
    </source>
</evidence>
<proteinExistence type="predicted"/>
<dbReference type="SUPFAM" id="SSF55785">
    <property type="entry name" value="PYP-like sensor domain (PAS domain)"/>
    <property type="match status" value="1"/>
</dbReference>
<dbReference type="InterPro" id="IPR035965">
    <property type="entry name" value="PAS-like_dom_sf"/>
</dbReference>
<comment type="catalytic activity">
    <reaction evidence="1">
        <text>ATP + protein L-histidine = ADP + protein N-phospho-L-histidine.</text>
        <dbReference type="EC" id="2.7.13.3"/>
    </reaction>
</comment>
<reference evidence="14 15" key="1">
    <citation type="journal article" date="2015" name="Genome Announc.">
        <title>Genome Sequence of 'Candidatus Thioglobus autotrophica' Strain EF1, a Chemoautotroph from the SUP05 Clade of Marine Gammaproteobacteria.</title>
        <authorList>
            <person name="Shah V."/>
            <person name="Morris R.M."/>
        </authorList>
    </citation>
    <scope>NUCLEOTIDE SEQUENCE [LARGE SCALE GENOMIC DNA]</scope>
    <source>
        <strain evidence="14 15">EF1</strain>
    </source>
</reference>
<dbReference type="SUPFAM" id="SSF53850">
    <property type="entry name" value="Periplasmic binding protein-like II"/>
    <property type="match status" value="1"/>
</dbReference>
<keyword evidence="7" id="KW-0067">ATP-binding</keyword>
<evidence type="ECO:0000256" key="10">
    <source>
        <dbReference type="SAM" id="SignalP"/>
    </source>
</evidence>
<dbReference type="InterPro" id="IPR036097">
    <property type="entry name" value="HisK_dim/P_sf"/>
</dbReference>
<keyword evidence="8" id="KW-0902">Two-component regulatory system</keyword>
<dbReference type="CDD" id="cd00082">
    <property type="entry name" value="HisKA"/>
    <property type="match status" value="1"/>
</dbReference>
<keyword evidence="10" id="KW-0732">Signal</keyword>
<evidence type="ECO:0000256" key="2">
    <source>
        <dbReference type="ARBA" id="ARBA00012438"/>
    </source>
</evidence>
<dbReference type="InterPro" id="IPR000700">
    <property type="entry name" value="PAS-assoc_C"/>
</dbReference>
<dbReference type="Proteomes" id="UP000058020">
    <property type="component" value="Chromosome"/>
</dbReference>
<dbReference type="SMART" id="SM00387">
    <property type="entry name" value="HATPase_c"/>
    <property type="match status" value="1"/>
</dbReference>
<dbReference type="InterPro" id="IPR036890">
    <property type="entry name" value="HATPase_C_sf"/>
</dbReference>
<feature type="signal peptide" evidence="10">
    <location>
        <begin position="1"/>
        <end position="23"/>
    </location>
</feature>
<keyword evidence="9" id="KW-0472">Membrane</keyword>
<keyword evidence="6" id="KW-0418">Kinase</keyword>
<dbReference type="KEGG" id="tho:SP60_04795"/>
<dbReference type="Gene3D" id="3.30.450.20">
    <property type="entry name" value="PAS domain"/>
    <property type="match status" value="1"/>
</dbReference>
<dbReference type="CDD" id="cd00130">
    <property type="entry name" value="PAS"/>
    <property type="match status" value="1"/>
</dbReference>
<accession>A0A0M4PKS0</accession>
<dbReference type="Gene3D" id="1.10.287.130">
    <property type="match status" value="1"/>
</dbReference>
<evidence type="ECO:0000313" key="15">
    <source>
        <dbReference type="Proteomes" id="UP000058020"/>
    </source>
</evidence>
<evidence type="ECO:0000256" key="5">
    <source>
        <dbReference type="ARBA" id="ARBA00022741"/>
    </source>
</evidence>
<dbReference type="InterPro" id="IPR005467">
    <property type="entry name" value="His_kinase_dom"/>
</dbReference>
<dbReference type="EMBL" id="CP010552">
    <property type="protein sequence ID" value="ALE52587.1"/>
    <property type="molecule type" value="Genomic_DNA"/>
</dbReference>
<evidence type="ECO:0000256" key="4">
    <source>
        <dbReference type="ARBA" id="ARBA00022679"/>
    </source>
</evidence>
<dbReference type="GO" id="GO:0006355">
    <property type="term" value="P:regulation of DNA-templated transcription"/>
    <property type="evidence" value="ECO:0007669"/>
    <property type="project" value="InterPro"/>
</dbReference>
<evidence type="ECO:0000259" key="13">
    <source>
        <dbReference type="PROSITE" id="PS50113"/>
    </source>
</evidence>
<dbReference type="Pfam" id="PF00989">
    <property type="entry name" value="PAS"/>
    <property type="match status" value="1"/>
</dbReference>
<gene>
    <name evidence="14" type="ORF">SP60_04795</name>
</gene>
<dbReference type="InterPro" id="IPR001610">
    <property type="entry name" value="PAC"/>
</dbReference>
<keyword evidence="4" id="KW-0808">Transferase</keyword>
<dbReference type="SMART" id="SM00091">
    <property type="entry name" value="PAS"/>
    <property type="match status" value="1"/>
</dbReference>
<dbReference type="InterPro" id="IPR003594">
    <property type="entry name" value="HATPase_dom"/>
</dbReference>
<evidence type="ECO:0000313" key="14">
    <source>
        <dbReference type="EMBL" id="ALE52587.1"/>
    </source>
</evidence>
<dbReference type="Pfam" id="PF12974">
    <property type="entry name" value="Phosphonate-bd"/>
    <property type="match status" value="1"/>
</dbReference>
<protein>
    <recommendedName>
        <fullName evidence="2">histidine kinase</fullName>
        <ecNumber evidence="2">2.7.13.3</ecNumber>
    </recommendedName>
</protein>
<dbReference type="InterPro" id="IPR013767">
    <property type="entry name" value="PAS_fold"/>
</dbReference>
<name>A0A0M4PKS0_9GAMM</name>
<feature type="domain" description="Histidine kinase" evidence="11">
    <location>
        <begin position="494"/>
        <end position="708"/>
    </location>
</feature>
<dbReference type="Pfam" id="PF02518">
    <property type="entry name" value="HATPase_c"/>
    <property type="match status" value="1"/>
</dbReference>
<dbReference type="PROSITE" id="PS50113">
    <property type="entry name" value="PAC"/>
    <property type="match status" value="1"/>
</dbReference>
<dbReference type="NCBIfam" id="TIGR00229">
    <property type="entry name" value="sensory_box"/>
    <property type="match status" value="1"/>
</dbReference>
<dbReference type="SUPFAM" id="SSF47384">
    <property type="entry name" value="Homodimeric domain of signal transducing histidine kinase"/>
    <property type="match status" value="1"/>
</dbReference>
<dbReference type="PROSITE" id="PS50109">
    <property type="entry name" value="HIS_KIN"/>
    <property type="match status" value="1"/>
</dbReference>
<evidence type="ECO:0000256" key="8">
    <source>
        <dbReference type="ARBA" id="ARBA00023012"/>
    </source>
</evidence>
<keyword evidence="15" id="KW-1185">Reference proteome</keyword>
<dbReference type="AlphaFoldDB" id="A0A0M4PKS0"/>
<keyword evidence="9" id="KW-1133">Transmembrane helix</keyword>
<dbReference type="PANTHER" id="PTHR43065:SF10">
    <property type="entry name" value="PEROXIDE STRESS-ACTIVATED HISTIDINE KINASE MAK3"/>
    <property type="match status" value="1"/>
</dbReference>
<sequence length="711" mass="79809">MFVCRFKFLLAALFFGLSLSAVAKNISIAVLAFSGEEYARTSWQPTVDYLNAHILKHRFRLIPIEPSNIEYLDQLVQQQKVDFIITQPVTFVELQVKYGATSILTLVDASKSSEFGSVIFSRSDSDIVNFPHIRGKSIAGANPKGLGGWLIGYNELKQHNVDVINQSKVSFLGVQENIVRRVLDGSVDVGIVRTGVLERLANSKNLDLAKLRVLNQKKVKDFPCLLSTSLYPEWAFVKASHTSKLIAKQVASTLLLMTPGSKEATARGYWEWVTPINYQPIHDLMKSLRVGVYQDFGKVSFVQYIKDNLVLSSMFFIVLIVLVMTGLWVLRLNNRLKIINYFIEQQNNMILDSVSEGIYGVDLAGKCTFINQALTDILGWDKQDMLGKLQHEILHHTHADGTPHPSNECPVYETFMDGEARFIDKDTFWKKNGQSISVEYSATPIKDKLGNIVGSVVVFKDITQQIEHQKLQKKYEQDLEHVSRLNTMGEIVTGIAHELNQPLTVISTMAFTGAGLIKSKQYDADKFLDIFSMLSKQAEHAANVIKHMRKMSNKDQSDYALIDINARIKGVITLLQALIKDNNIQLRLDLNQTLPLVFAQAVQIDQVVLNLCKNAIDAMDGSDKHKVLGIKTRCLDKTIEVAIMDTGNGIDADIVEHLFDPFSTLKKNGMGMGLSISRSIIERHYGNLYVAKSTHNMTTFKFTLPIKAPHE</sequence>
<dbReference type="GO" id="GO:0000155">
    <property type="term" value="F:phosphorelay sensor kinase activity"/>
    <property type="evidence" value="ECO:0007669"/>
    <property type="project" value="InterPro"/>
</dbReference>
<dbReference type="SUPFAM" id="SSF55874">
    <property type="entry name" value="ATPase domain of HSP90 chaperone/DNA topoisomerase II/histidine kinase"/>
    <property type="match status" value="1"/>
</dbReference>
<dbReference type="SMART" id="SM00388">
    <property type="entry name" value="HisKA"/>
    <property type="match status" value="1"/>
</dbReference>
<dbReference type="PROSITE" id="PS50112">
    <property type="entry name" value="PAS"/>
    <property type="match status" value="1"/>
</dbReference>
<organism evidence="14 15">
    <name type="scientific">Candidatus Thioglobus autotrophicus</name>
    <dbReference type="NCBI Taxonomy" id="1705394"/>
    <lineage>
        <taxon>Bacteria</taxon>
        <taxon>Pseudomonadati</taxon>
        <taxon>Pseudomonadota</taxon>
        <taxon>Gammaproteobacteria</taxon>
        <taxon>Candidatus Pseudothioglobaceae</taxon>
        <taxon>Candidatus Thioglobus</taxon>
    </lineage>
</organism>
<dbReference type="InterPro" id="IPR004358">
    <property type="entry name" value="Sig_transdc_His_kin-like_C"/>
</dbReference>
<dbReference type="Gene3D" id="3.40.190.10">
    <property type="entry name" value="Periplasmic binding protein-like II"/>
    <property type="match status" value="2"/>
</dbReference>
<keyword evidence="5" id="KW-0547">Nucleotide-binding</keyword>
<dbReference type="STRING" id="1705394.SP60_04795"/>
<dbReference type="InterPro" id="IPR000014">
    <property type="entry name" value="PAS"/>
</dbReference>
<feature type="domain" description="PAS" evidence="12">
    <location>
        <begin position="343"/>
        <end position="395"/>
    </location>
</feature>
<feature type="transmembrane region" description="Helical" evidence="9">
    <location>
        <begin position="309"/>
        <end position="330"/>
    </location>
</feature>
<dbReference type="SMART" id="SM00086">
    <property type="entry name" value="PAC"/>
    <property type="match status" value="1"/>
</dbReference>